<dbReference type="PANTHER" id="PTHR47655">
    <property type="entry name" value="QUINIC ACID UTILIZATION ACTIVATOR"/>
    <property type="match status" value="1"/>
</dbReference>
<evidence type="ECO:0000256" key="2">
    <source>
        <dbReference type="SAM" id="MobiDB-lite"/>
    </source>
</evidence>
<evidence type="ECO:0000313" key="4">
    <source>
        <dbReference type="EMBL" id="GAD92729.1"/>
    </source>
</evidence>
<dbReference type="InParanoid" id="V5F9D5"/>
<sequence>MSADGRGMEISKLKRMRHAENSQCRNQNQLQSANGSVKPVTIVGNENQNVTGNNPPAQFAGSSKEIALMALIRSSHGGAKFHDADFLDHTADLWRKSRMARDLECALAIRSDESILSTTVDTTDLPAFEMFPRPANRPSTDHVPEQDNEINAAQSPYFERYKALGTMLPMKFPENTSDLVDFYFRTTHCWFPIVERRDVLRIMCEDNPTNGLSIEDEGHRLCLWAIIAYSVSLREDLHSYSRKTDSEHIQIYIRYCLALRDDAYGIGHIQAILIIILLHLGRGRFETARILMAQASGILLAVADEEARRSERYQHVWHGCAYIDNILSKILKRDICLWRTRNIHLPQLDQNGLDEWELWSPTSSQQETGTQRHERRPLRVLSTFNLLTELTGKLSPTYEGALEAGCLEERIKDIQTWYRTLDKHHQLHENSNPPLLNLHLTYNFVLMSLLREGCQFGQRFVSLVEEILNSTYTMLFQYFNLTGASTASGLLICFCFQAQGCLESCAQLLSAQVYSSLRDRYGSILARLNRHQHDRNDLAQPGIPQDSPVYSTTSSMRQNPDKRSGTATSSMDNTRNAGDFIVSPGSVGATVPGSDDHGSSGIPTLDSTSDSYLDSIYDDMLSIFPTGRYDEEANRFAQNLGFLSNDIDGNPFAFPFTQQKL</sequence>
<dbReference type="GO" id="GO:0045944">
    <property type="term" value="P:positive regulation of transcription by RNA polymerase II"/>
    <property type="evidence" value="ECO:0007669"/>
    <property type="project" value="TreeGrafter"/>
</dbReference>
<evidence type="ECO:0000259" key="3">
    <source>
        <dbReference type="Pfam" id="PF04082"/>
    </source>
</evidence>
<keyword evidence="1" id="KW-0539">Nucleus</keyword>
<keyword evidence="5" id="KW-1185">Reference proteome</keyword>
<feature type="compositionally biased region" description="Polar residues" evidence="2">
    <location>
        <begin position="21"/>
        <end position="35"/>
    </location>
</feature>
<feature type="region of interest" description="Disordered" evidence="2">
    <location>
        <begin position="1"/>
        <end position="36"/>
    </location>
</feature>
<feature type="compositionally biased region" description="Polar residues" evidence="2">
    <location>
        <begin position="548"/>
        <end position="558"/>
    </location>
</feature>
<evidence type="ECO:0000313" key="5">
    <source>
        <dbReference type="Proteomes" id="UP000018001"/>
    </source>
</evidence>
<dbReference type="Proteomes" id="UP000018001">
    <property type="component" value="Unassembled WGS sequence"/>
</dbReference>
<dbReference type="GO" id="GO:0003700">
    <property type="term" value="F:DNA-binding transcription factor activity"/>
    <property type="evidence" value="ECO:0007669"/>
    <property type="project" value="TreeGrafter"/>
</dbReference>
<dbReference type="AlphaFoldDB" id="V5F9D5"/>
<dbReference type="InterPro" id="IPR052783">
    <property type="entry name" value="Metabolic/Drug-Res_Regulator"/>
</dbReference>
<feature type="compositionally biased region" description="Polar residues" evidence="2">
    <location>
        <begin position="565"/>
        <end position="575"/>
    </location>
</feature>
<dbReference type="OrthoDB" id="4215598at2759"/>
<reference evidence="5" key="1">
    <citation type="journal article" date="2014" name="Genome Announc.">
        <title>Draft genome sequence of the formaldehyde-resistant fungus Byssochlamys spectabilis No. 5 (anamorph Paecilomyces variotii No. 5) (NBRC109023).</title>
        <authorList>
            <person name="Oka T."/>
            <person name="Ekino K."/>
            <person name="Fukuda K."/>
            <person name="Nomura Y."/>
        </authorList>
    </citation>
    <scope>NUCLEOTIDE SEQUENCE [LARGE SCALE GENOMIC DNA]</scope>
    <source>
        <strain evidence="5">No. 5 / NBRC 109023</strain>
    </source>
</reference>
<dbReference type="Pfam" id="PF04082">
    <property type="entry name" value="Fungal_trans"/>
    <property type="match status" value="1"/>
</dbReference>
<feature type="region of interest" description="Disordered" evidence="2">
    <location>
        <begin position="535"/>
        <end position="575"/>
    </location>
</feature>
<dbReference type="eggNOG" id="ENOG502S3FG">
    <property type="taxonomic scope" value="Eukaryota"/>
</dbReference>
<dbReference type="PANTHER" id="PTHR47655:SF2">
    <property type="entry name" value="QUINIC ACID UTILIZATION ACTIVATOR"/>
    <property type="match status" value="1"/>
</dbReference>
<dbReference type="GO" id="GO:0008270">
    <property type="term" value="F:zinc ion binding"/>
    <property type="evidence" value="ECO:0007669"/>
    <property type="project" value="InterPro"/>
</dbReference>
<name>V5F9D5_BYSSN</name>
<feature type="domain" description="Xylanolytic transcriptional activator regulatory" evidence="3">
    <location>
        <begin position="181"/>
        <end position="392"/>
    </location>
</feature>
<protein>
    <submittedName>
        <fullName evidence="4">C6 transcription factor, putative</fullName>
    </submittedName>
</protein>
<proteinExistence type="predicted"/>
<dbReference type="EMBL" id="BAUL01000035">
    <property type="protein sequence ID" value="GAD92729.1"/>
    <property type="molecule type" value="Genomic_DNA"/>
</dbReference>
<dbReference type="GO" id="GO:0003677">
    <property type="term" value="F:DNA binding"/>
    <property type="evidence" value="ECO:0007669"/>
    <property type="project" value="InterPro"/>
</dbReference>
<comment type="caution">
    <text evidence="4">The sequence shown here is derived from an EMBL/GenBank/DDBJ whole genome shotgun (WGS) entry which is preliminary data.</text>
</comment>
<evidence type="ECO:0000256" key="1">
    <source>
        <dbReference type="ARBA" id="ARBA00023242"/>
    </source>
</evidence>
<dbReference type="InterPro" id="IPR007219">
    <property type="entry name" value="XnlR_reg_dom"/>
</dbReference>
<dbReference type="CDD" id="cd12148">
    <property type="entry name" value="fungal_TF_MHR"/>
    <property type="match status" value="1"/>
</dbReference>
<gene>
    <name evidence="4" type="ORF">PVAR5_1322</name>
</gene>
<feature type="compositionally biased region" description="Basic and acidic residues" evidence="2">
    <location>
        <begin position="1"/>
        <end position="12"/>
    </location>
</feature>
<accession>V5F9D5</accession>
<dbReference type="HOGENOM" id="CLU_007607_0_1_1"/>
<dbReference type="GO" id="GO:0006351">
    <property type="term" value="P:DNA-templated transcription"/>
    <property type="evidence" value="ECO:0007669"/>
    <property type="project" value="InterPro"/>
</dbReference>
<organism evidence="4 5">
    <name type="scientific">Byssochlamys spectabilis (strain No. 5 / NBRC 109023)</name>
    <name type="common">Paecilomyces variotii</name>
    <dbReference type="NCBI Taxonomy" id="1356009"/>
    <lineage>
        <taxon>Eukaryota</taxon>
        <taxon>Fungi</taxon>
        <taxon>Dikarya</taxon>
        <taxon>Ascomycota</taxon>
        <taxon>Pezizomycotina</taxon>
        <taxon>Eurotiomycetes</taxon>
        <taxon>Eurotiomycetidae</taxon>
        <taxon>Eurotiales</taxon>
        <taxon>Thermoascaceae</taxon>
        <taxon>Paecilomyces</taxon>
    </lineage>
</organism>